<evidence type="ECO:0000313" key="2">
    <source>
        <dbReference type="Proteomes" id="UP000308600"/>
    </source>
</evidence>
<dbReference type="Proteomes" id="UP000308600">
    <property type="component" value="Unassembled WGS sequence"/>
</dbReference>
<dbReference type="EMBL" id="ML208297">
    <property type="protein sequence ID" value="TFK71456.1"/>
    <property type="molecule type" value="Genomic_DNA"/>
</dbReference>
<sequence length="260" mass="29066">MAEIQRIPKSAQRWVANDLLAFNIHIVTEDTATFFGTGANLPESTADPVFLEHVEPPPGPLLRDTDMVYGSLGALLDEEDPSEGSIADFTGDLLSMLQYGVPGRLLRRLRRIPFQMCGKTVRAEPKISFIARDHGADLIVHTVKVCSSSTIDPEPRLIAEAIAAFSNWQDIREAAGQDLLHRKEMAGIIMRGTAPTFYKIPITQDLLQSVGDATYPVQPTIVHKLRTPVQDVDKYFREGLRTLDNRRVIMQCFEAFKQCF</sequence>
<organism evidence="1 2">
    <name type="scientific">Pluteus cervinus</name>
    <dbReference type="NCBI Taxonomy" id="181527"/>
    <lineage>
        <taxon>Eukaryota</taxon>
        <taxon>Fungi</taxon>
        <taxon>Dikarya</taxon>
        <taxon>Basidiomycota</taxon>
        <taxon>Agaricomycotina</taxon>
        <taxon>Agaricomycetes</taxon>
        <taxon>Agaricomycetidae</taxon>
        <taxon>Agaricales</taxon>
        <taxon>Pluteineae</taxon>
        <taxon>Pluteaceae</taxon>
        <taxon>Pluteus</taxon>
    </lineage>
</organism>
<name>A0ACD3B0T7_9AGAR</name>
<reference evidence="1 2" key="1">
    <citation type="journal article" date="2019" name="Nat. Ecol. Evol.">
        <title>Megaphylogeny resolves global patterns of mushroom evolution.</title>
        <authorList>
            <person name="Varga T."/>
            <person name="Krizsan K."/>
            <person name="Foldi C."/>
            <person name="Dima B."/>
            <person name="Sanchez-Garcia M."/>
            <person name="Sanchez-Ramirez S."/>
            <person name="Szollosi G.J."/>
            <person name="Szarkandi J.G."/>
            <person name="Papp V."/>
            <person name="Albert L."/>
            <person name="Andreopoulos W."/>
            <person name="Angelini C."/>
            <person name="Antonin V."/>
            <person name="Barry K.W."/>
            <person name="Bougher N.L."/>
            <person name="Buchanan P."/>
            <person name="Buyck B."/>
            <person name="Bense V."/>
            <person name="Catcheside P."/>
            <person name="Chovatia M."/>
            <person name="Cooper J."/>
            <person name="Damon W."/>
            <person name="Desjardin D."/>
            <person name="Finy P."/>
            <person name="Geml J."/>
            <person name="Haridas S."/>
            <person name="Hughes K."/>
            <person name="Justo A."/>
            <person name="Karasinski D."/>
            <person name="Kautmanova I."/>
            <person name="Kiss B."/>
            <person name="Kocsube S."/>
            <person name="Kotiranta H."/>
            <person name="LaButti K.M."/>
            <person name="Lechner B.E."/>
            <person name="Liimatainen K."/>
            <person name="Lipzen A."/>
            <person name="Lukacs Z."/>
            <person name="Mihaltcheva S."/>
            <person name="Morgado L.N."/>
            <person name="Niskanen T."/>
            <person name="Noordeloos M.E."/>
            <person name="Ohm R.A."/>
            <person name="Ortiz-Santana B."/>
            <person name="Ovrebo C."/>
            <person name="Racz N."/>
            <person name="Riley R."/>
            <person name="Savchenko A."/>
            <person name="Shiryaev A."/>
            <person name="Soop K."/>
            <person name="Spirin V."/>
            <person name="Szebenyi C."/>
            <person name="Tomsovsky M."/>
            <person name="Tulloss R.E."/>
            <person name="Uehling J."/>
            <person name="Grigoriev I.V."/>
            <person name="Vagvolgyi C."/>
            <person name="Papp T."/>
            <person name="Martin F.M."/>
            <person name="Miettinen O."/>
            <person name="Hibbett D.S."/>
            <person name="Nagy L.G."/>
        </authorList>
    </citation>
    <scope>NUCLEOTIDE SEQUENCE [LARGE SCALE GENOMIC DNA]</scope>
    <source>
        <strain evidence="1 2">NL-1719</strain>
    </source>
</reference>
<gene>
    <name evidence="1" type="ORF">BDN72DRAFT_764883</name>
</gene>
<proteinExistence type="predicted"/>
<keyword evidence="2" id="KW-1185">Reference proteome</keyword>
<evidence type="ECO:0000313" key="1">
    <source>
        <dbReference type="EMBL" id="TFK71456.1"/>
    </source>
</evidence>
<protein>
    <submittedName>
        <fullName evidence="1">Uncharacterized protein</fullName>
    </submittedName>
</protein>
<accession>A0ACD3B0T7</accession>